<dbReference type="SMART" id="SM00184">
    <property type="entry name" value="RING"/>
    <property type="match status" value="1"/>
</dbReference>
<sequence length="309" mass="35946">MAEPASKESKNEVVWLYGVTKNKSRKFYEFHKKLQEFIEEAHANGKSSCKVYIFGLIWLLDFKKMTKYRENLKGQKFKSKIRRTTRAQIKRHSVVGISGIPYDTPGPVGFQQTDDTCSVCFYKHTMPTRIDTCGHVFCFMCLKNNYTMGMECPTCRSRISPNVFENTISNDMDIHMECPEEYISDCADMFDMVPGEKGKPRRLGPPRRSVRSTRLKHYWIYESSPSGWYRYDPKNERYIEEAYQRKKRSCTLFISGYKMTIDLDGKTQERESNGVTHVRNIKRILSTELEKHHVKGIAGIRGHVAGIVE</sequence>
<dbReference type="GO" id="GO:0005634">
    <property type="term" value="C:nucleus"/>
    <property type="evidence" value="ECO:0007669"/>
    <property type="project" value="TreeGrafter"/>
</dbReference>
<dbReference type="Pfam" id="PF02825">
    <property type="entry name" value="WWE"/>
    <property type="match status" value="2"/>
</dbReference>
<evidence type="ECO:0000313" key="8">
    <source>
        <dbReference type="Proteomes" id="UP000005237"/>
    </source>
</evidence>
<keyword evidence="2 4" id="KW-0863">Zinc-finger</keyword>
<evidence type="ECO:0008006" key="9">
    <source>
        <dbReference type="Google" id="ProtNLM"/>
    </source>
</evidence>
<dbReference type="Proteomes" id="UP000005237">
    <property type="component" value="Unassembled WGS sequence"/>
</dbReference>
<evidence type="ECO:0000313" key="7">
    <source>
        <dbReference type="EnsemblMetazoa" id="CJA09568.1"/>
    </source>
</evidence>
<feature type="domain" description="RING-type" evidence="5">
    <location>
        <begin position="117"/>
        <end position="156"/>
    </location>
</feature>
<evidence type="ECO:0000259" key="6">
    <source>
        <dbReference type="PROSITE" id="PS50918"/>
    </source>
</evidence>
<dbReference type="PANTHER" id="PTHR13417:SF7">
    <property type="entry name" value="RING-TYPE DOMAIN-CONTAINING PROTEIN"/>
    <property type="match status" value="1"/>
</dbReference>
<name>A0A8R1HTV5_CAEJA</name>
<dbReference type="InterPro" id="IPR001841">
    <property type="entry name" value="Znf_RING"/>
</dbReference>
<dbReference type="PANTHER" id="PTHR13417">
    <property type="entry name" value="E3 UBIQUITIN-PROTEIN LIGASE RNF146"/>
    <property type="match status" value="1"/>
</dbReference>
<dbReference type="InterPro" id="IPR013083">
    <property type="entry name" value="Znf_RING/FYVE/PHD"/>
</dbReference>
<evidence type="ECO:0000256" key="2">
    <source>
        <dbReference type="ARBA" id="ARBA00022771"/>
    </source>
</evidence>
<evidence type="ECO:0000259" key="5">
    <source>
        <dbReference type="PROSITE" id="PS50089"/>
    </source>
</evidence>
<dbReference type="GO" id="GO:0016055">
    <property type="term" value="P:Wnt signaling pathway"/>
    <property type="evidence" value="ECO:0007669"/>
    <property type="project" value="InterPro"/>
</dbReference>
<keyword evidence="3" id="KW-0862">Zinc</keyword>
<dbReference type="Pfam" id="PF00097">
    <property type="entry name" value="zf-C3HC4"/>
    <property type="match status" value="1"/>
</dbReference>
<evidence type="ECO:0000256" key="1">
    <source>
        <dbReference type="ARBA" id="ARBA00022723"/>
    </source>
</evidence>
<reference evidence="8" key="1">
    <citation type="submission" date="2010-08" db="EMBL/GenBank/DDBJ databases">
        <authorList>
            <consortium name="Caenorhabditis japonica Sequencing Consortium"/>
            <person name="Wilson R.K."/>
        </authorList>
    </citation>
    <scope>NUCLEOTIDE SEQUENCE [LARGE SCALE GENOMIC DNA]</scope>
    <source>
        <strain evidence="8">DF5081</strain>
    </source>
</reference>
<reference evidence="7" key="2">
    <citation type="submission" date="2022-06" db="UniProtKB">
        <authorList>
            <consortium name="EnsemblMetazoa"/>
        </authorList>
    </citation>
    <scope>IDENTIFICATION</scope>
    <source>
        <strain evidence="7">DF5081</strain>
    </source>
</reference>
<dbReference type="PROSITE" id="PS50089">
    <property type="entry name" value="ZF_RING_2"/>
    <property type="match status" value="1"/>
</dbReference>
<dbReference type="SUPFAM" id="SSF117839">
    <property type="entry name" value="WWE domain"/>
    <property type="match status" value="2"/>
</dbReference>
<dbReference type="EnsemblMetazoa" id="CJA09568.1">
    <property type="protein sequence ID" value="CJA09568.1"/>
    <property type="gene ID" value="WBGene00128773"/>
</dbReference>
<keyword evidence="1" id="KW-0479">Metal-binding</keyword>
<dbReference type="PROSITE" id="PS00518">
    <property type="entry name" value="ZF_RING_1"/>
    <property type="match status" value="1"/>
</dbReference>
<dbReference type="InterPro" id="IPR037197">
    <property type="entry name" value="WWE_dom_sf"/>
</dbReference>
<dbReference type="Gene3D" id="3.30.40.10">
    <property type="entry name" value="Zinc/RING finger domain, C3HC4 (zinc finger)"/>
    <property type="match status" value="1"/>
</dbReference>
<accession>A0A8R1HTV5</accession>
<dbReference type="GO" id="GO:0008270">
    <property type="term" value="F:zinc ion binding"/>
    <property type="evidence" value="ECO:0007669"/>
    <property type="project" value="UniProtKB-KW"/>
</dbReference>
<dbReference type="GO" id="GO:0061630">
    <property type="term" value="F:ubiquitin protein ligase activity"/>
    <property type="evidence" value="ECO:0007669"/>
    <property type="project" value="InterPro"/>
</dbReference>
<dbReference type="InterPro" id="IPR004170">
    <property type="entry name" value="WWE_dom"/>
</dbReference>
<dbReference type="SMART" id="SM00678">
    <property type="entry name" value="WWE"/>
    <property type="match status" value="2"/>
</dbReference>
<keyword evidence="8" id="KW-1185">Reference proteome</keyword>
<dbReference type="InterPro" id="IPR033509">
    <property type="entry name" value="RNF146"/>
</dbReference>
<dbReference type="GO" id="GO:0006511">
    <property type="term" value="P:ubiquitin-dependent protein catabolic process"/>
    <property type="evidence" value="ECO:0007669"/>
    <property type="project" value="TreeGrafter"/>
</dbReference>
<dbReference type="InterPro" id="IPR018957">
    <property type="entry name" value="Znf_C3HC4_RING-type"/>
</dbReference>
<proteinExistence type="predicted"/>
<feature type="domain" description="WWE" evidence="6">
    <location>
        <begin position="1"/>
        <end position="83"/>
    </location>
</feature>
<dbReference type="OMA" id="WIYESSS"/>
<dbReference type="SUPFAM" id="SSF57850">
    <property type="entry name" value="RING/U-box"/>
    <property type="match status" value="1"/>
</dbReference>
<evidence type="ECO:0000256" key="4">
    <source>
        <dbReference type="PROSITE-ProRule" id="PRU00175"/>
    </source>
</evidence>
<organism evidence="7 8">
    <name type="scientific">Caenorhabditis japonica</name>
    <dbReference type="NCBI Taxonomy" id="281687"/>
    <lineage>
        <taxon>Eukaryota</taxon>
        <taxon>Metazoa</taxon>
        <taxon>Ecdysozoa</taxon>
        <taxon>Nematoda</taxon>
        <taxon>Chromadorea</taxon>
        <taxon>Rhabditida</taxon>
        <taxon>Rhabditina</taxon>
        <taxon>Rhabditomorpha</taxon>
        <taxon>Rhabditoidea</taxon>
        <taxon>Rhabditidae</taxon>
        <taxon>Peloderinae</taxon>
        <taxon>Caenorhabditis</taxon>
    </lineage>
</organism>
<dbReference type="GO" id="GO:0072572">
    <property type="term" value="F:poly-ADP-D-ribose binding"/>
    <property type="evidence" value="ECO:0007669"/>
    <property type="project" value="InterPro"/>
</dbReference>
<dbReference type="GO" id="GO:0005737">
    <property type="term" value="C:cytoplasm"/>
    <property type="evidence" value="ECO:0007669"/>
    <property type="project" value="TreeGrafter"/>
</dbReference>
<dbReference type="Gene3D" id="3.30.720.50">
    <property type="match status" value="2"/>
</dbReference>
<feature type="domain" description="WWE" evidence="6">
    <location>
        <begin position="205"/>
        <end position="283"/>
    </location>
</feature>
<dbReference type="InterPro" id="IPR017907">
    <property type="entry name" value="Znf_RING_CS"/>
</dbReference>
<dbReference type="PROSITE" id="PS50918">
    <property type="entry name" value="WWE"/>
    <property type="match status" value="2"/>
</dbReference>
<dbReference type="AlphaFoldDB" id="A0A8R1HTV5"/>
<evidence type="ECO:0000256" key="3">
    <source>
        <dbReference type="ARBA" id="ARBA00022833"/>
    </source>
</evidence>
<protein>
    <recommendedName>
        <fullName evidence="9">RING-type E3 ubiquitin transferase</fullName>
    </recommendedName>
</protein>
<dbReference type="InterPro" id="IPR018123">
    <property type="entry name" value="WWE-dom_subgr"/>
</dbReference>